<feature type="compositionally biased region" description="Acidic residues" evidence="1">
    <location>
        <begin position="48"/>
        <end position="59"/>
    </location>
</feature>
<feature type="non-terminal residue" evidence="3">
    <location>
        <position position="1"/>
    </location>
</feature>
<keyword evidence="4" id="KW-1185">Reference proteome</keyword>
<dbReference type="PROSITE" id="PS00674">
    <property type="entry name" value="AAA"/>
    <property type="match status" value="1"/>
</dbReference>
<feature type="compositionally biased region" description="Basic and acidic residues" evidence="1">
    <location>
        <begin position="68"/>
        <end position="78"/>
    </location>
</feature>
<dbReference type="Gene3D" id="3.40.50.300">
    <property type="entry name" value="P-loop containing nucleotide triphosphate hydrolases"/>
    <property type="match status" value="3"/>
</dbReference>
<feature type="region of interest" description="Disordered" evidence="1">
    <location>
        <begin position="48"/>
        <end position="78"/>
    </location>
</feature>
<dbReference type="EMBL" id="JALLAZ020000626">
    <property type="protein sequence ID" value="KAL3790711.1"/>
    <property type="molecule type" value="Genomic_DNA"/>
</dbReference>
<evidence type="ECO:0000313" key="3">
    <source>
        <dbReference type="EMBL" id="KAL3790711.1"/>
    </source>
</evidence>
<dbReference type="InterPro" id="IPR003959">
    <property type="entry name" value="ATPase_AAA_core"/>
</dbReference>
<dbReference type="SMART" id="SM00382">
    <property type="entry name" value="AAA"/>
    <property type="match status" value="2"/>
</dbReference>
<accession>A0ABD3PTL8</accession>
<comment type="caution">
    <text evidence="3">The sequence shown here is derived from an EMBL/GenBank/DDBJ whole genome shotgun (WGS) entry which is preliminary data.</text>
</comment>
<dbReference type="InterPro" id="IPR027417">
    <property type="entry name" value="P-loop_NTPase"/>
</dbReference>
<feature type="domain" description="AAA+ ATPase" evidence="2">
    <location>
        <begin position="545"/>
        <end position="631"/>
    </location>
</feature>
<dbReference type="PANTHER" id="PTHR23077:SF117">
    <property type="entry name" value="AAA+ ATPASE DOMAIN-CONTAINING PROTEIN"/>
    <property type="match status" value="1"/>
</dbReference>
<feature type="region of interest" description="Disordered" evidence="1">
    <location>
        <begin position="144"/>
        <end position="173"/>
    </location>
</feature>
<name>A0ABD3PTL8_9STRA</name>
<dbReference type="PANTHER" id="PTHR23077">
    <property type="entry name" value="AAA-FAMILY ATPASE"/>
    <property type="match status" value="1"/>
</dbReference>
<evidence type="ECO:0000259" key="2">
    <source>
        <dbReference type="SMART" id="SM00382"/>
    </source>
</evidence>
<evidence type="ECO:0000313" key="4">
    <source>
        <dbReference type="Proteomes" id="UP001530315"/>
    </source>
</evidence>
<feature type="domain" description="AAA+ ATPase" evidence="2">
    <location>
        <begin position="208"/>
        <end position="373"/>
    </location>
</feature>
<evidence type="ECO:0000256" key="1">
    <source>
        <dbReference type="SAM" id="MobiDB-lite"/>
    </source>
</evidence>
<dbReference type="Gene3D" id="1.10.8.60">
    <property type="match status" value="2"/>
</dbReference>
<feature type="compositionally biased region" description="Acidic residues" evidence="1">
    <location>
        <begin position="160"/>
        <end position="173"/>
    </location>
</feature>
<gene>
    <name evidence="3" type="ORF">ACHAW5_003042</name>
</gene>
<protein>
    <recommendedName>
        <fullName evidence="2">AAA+ ATPase domain-containing protein</fullName>
    </recommendedName>
</protein>
<dbReference type="Proteomes" id="UP001530315">
    <property type="component" value="Unassembled WGS sequence"/>
</dbReference>
<reference evidence="3 4" key="1">
    <citation type="submission" date="2024-10" db="EMBL/GenBank/DDBJ databases">
        <title>Updated reference genomes for cyclostephanoid diatoms.</title>
        <authorList>
            <person name="Roberts W.R."/>
            <person name="Alverson A.J."/>
        </authorList>
    </citation>
    <scope>NUCLEOTIDE SEQUENCE [LARGE SCALE GENOMIC DNA]</scope>
    <source>
        <strain evidence="3 4">AJA276-08</strain>
    </source>
</reference>
<dbReference type="AlphaFoldDB" id="A0ABD3PTL8"/>
<organism evidence="3 4">
    <name type="scientific">Stephanodiscus triporus</name>
    <dbReference type="NCBI Taxonomy" id="2934178"/>
    <lineage>
        <taxon>Eukaryota</taxon>
        <taxon>Sar</taxon>
        <taxon>Stramenopiles</taxon>
        <taxon>Ochrophyta</taxon>
        <taxon>Bacillariophyta</taxon>
        <taxon>Coscinodiscophyceae</taxon>
        <taxon>Thalassiosirophycidae</taxon>
        <taxon>Stephanodiscales</taxon>
        <taxon>Stephanodiscaceae</taxon>
        <taxon>Stephanodiscus</taxon>
    </lineage>
</organism>
<proteinExistence type="predicted"/>
<dbReference type="InterPro" id="IPR050168">
    <property type="entry name" value="AAA_ATPase_domain"/>
</dbReference>
<dbReference type="InterPro" id="IPR003593">
    <property type="entry name" value="AAA+_ATPase"/>
</dbReference>
<dbReference type="Pfam" id="PF00004">
    <property type="entry name" value="AAA"/>
    <property type="match status" value="2"/>
</dbReference>
<dbReference type="InterPro" id="IPR003960">
    <property type="entry name" value="ATPase_AAA_CS"/>
</dbReference>
<sequence length="712" mass="76901">GDGDGDVDRGRKRRDGETETLLADALDGAVVVEGGMIGVVFFGRGEDVDDDDDDDDDDGGLPALSVPDDGRCDREDEDGRWRRDHRHVSLFVVREVTVVAVGGGGDDEADDRSYAAVGGDRGRAGRWRRFVRLSSHRGPLEVTLDRCSSRRRNRPPPDNGEADDVDDDDDDDRTAADEFETLAHCPGYESVLGELTALARTMVDERAAPTGVVLSGCAGVGKSRMSAWLAREISRVESPPSSSLTCLSFSAKDVLLDEVSSSFDHRDFINVGNNADWGGDGGACAGLLLIIDDLEVIIGDDDDVMGSSSAGSNLESEQLRALNAIVKIVDDATGRASRRCFVLGICRSPLSRLPPQLARVGRFEKEIVMSPPTLAQRRDIFRFWLSTLPLLDDGADGDMTVARWADSLAPRTAGCVAADIRRICADALTSAATRVPRTASINDSTVTWEDVKESARTCVPSELSSLDVIPASLADCLGHDTLADAKQRFESAWENFGGYDYEKKRLYRTVFRPWKHHILECTSLSGRLNNDVQSSAVGTTLGLSKPSGVLFHGPSGCGKSMAVLCLASSLGLHCVKSRILTTLLNEMDGITNAGGEQEVLVVAATNRLDAIDAALLRPGRLEEHILLSHPKSSYIRDILRIHSAKMPIDVSVDLEKFSDMLEGSTASCAEIEGICRDACLIAIRRCSEEGVLENLSVSASDLNGAFHRIKRQ</sequence>
<dbReference type="SUPFAM" id="SSF52540">
    <property type="entry name" value="P-loop containing nucleoside triphosphate hydrolases"/>
    <property type="match status" value="2"/>
</dbReference>